<evidence type="ECO:0000313" key="3">
    <source>
        <dbReference type="Proteomes" id="UP000052258"/>
    </source>
</evidence>
<evidence type="ECO:0000313" key="2">
    <source>
        <dbReference type="EMBL" id="KMT60180.1"/>
    </source>
</evidence>
<proteinExistence type="predicted"/>
<dbReference type="Proteomes" id="UP000052258">
    <property type="component" value="Unassembled WGS sequence"/>
</dbReference>
<protein>
    <recommendedName>
        <fullName evidence="1">VOC domain-containing protein</fullName>
    </recommendedName>
</protein>
<dbReference type="OrthoDB" id="9796521at2"/>
<accession>A0A0J8GC57</accession>
<dbReference type="SUPFAM" id="SSF54593">
    <property type="entry name" value="Glyoxalase/Bleomycin resistance protein/Dihydroxybiphenyl dioxygenase"/>
    <property type="match status" value="1"/>
</dbReference>
<gene>
    <name evidence="2" type="ORF">X560_1106</name>
</gene>
<dbReference type="EMBL" id="AZHO01000011">
    <property type="protein sequence ID" value="KMT60180.1"/>
    <property type="molecule type" value="Genomic_DNA"/>
</dbReference>
<dbReference type="PATRIC" id="fig|1430899.3.peg.1140"/>
<dbReference type="RefSeq" id="WP_007476936.1">
    <property type="nucleotide sequence ID" value="NZ_KQ130613.1"/>
</dbReference>
<sequence>MIKKMEGINIAGPSAAELVAFYHEKLGIPVVFPGHGDSIGAKLGFTLAEPGIIVWQEEEQSAPVEFVFSCENLDDTYNELNARGVTDTPPRLAEWGGRELNFLDPIGNKIMILEGNYA</sequence>
<evidence type="ECO:0000259" key="1">
    <source>
        <dbReference type="PROSITE" id="PS51819"/>
    </source>
</evidence>
<keyword evidence="3" id="KW-1185">Reference proteome</keyword>
<dbReference type="Gene3D" id="3.10.180.10">
    <property type="entry name" value="2,3-Dihydroxybiphenyl 1,2-Dioxygenase, domain 1"/>
    <property type="match status" value="1"/>
</dbReference>
<dbReference type="AlphaFoldDB" id="A0A0J8GC57"/>
<dbReference type="Pfam" id="PF00903">
    <property type="entry name" value="Glyoxalase"/>
    <property type="match status" value="1"/>
</dbReference>
<feature type="domain" description="VOC" evidence="1">
    <location>
        <begin position="4"/>
        <end position="115"/>
    </location>
</feature>
<dbReference type="InterPro" id="IPR004360">
    <property type="entry name" value="Glyas_Fos-R_dOase_dom"/>
</dbReference>
<reference evidence="2 3" key="1">
    <citation type="journal article" date="2015" name="Genome Biol. Evol.">
        <title>Comparative Genomics of Listeria Sensu Lato: Genus-Wide Differences in Evolutionary Dynamics and the Progressive Gain of Complex, Potentially Pathogenicity-Related Traits through Lateral Gene Transfer.</title>
        <authorList>
            <person name="Chiara M."/>
            <person name="Caruso M."/>
            <person name="D'Erchia A.M."/>
            <person name="Manzari C."/>
            <person name="Fraccalvieri R."/>
            <person name="Goffredo E."/>
            <person name="Latorre L."/>
            <person name="Miccolupo A."/>
            <person name="Padalino I."/>
            <person name="Santagada G."/>
            <person name="Chiocco D."/>
            <person name="Pesole G."/>
            <person name="Horner D.S."/>
            <person name="Parisi A."/>
        </authorList>
    </citation>
    <scope>NUCLEOTIDE SEQUENCE [LARGE SCALE GENOMIC DNA]</scope>
    <source>
        <strain evidence="2 3">1991</strain>
    </source>
</reference>
<dbReference type="InterPro" id="IPR037523">
    <property type="entry name" value="VOC_core"/>
</dbReference>
<dbReference type="PROSITE" id="PS51819">
    <property type="entry name" value="VOC"/>
    <property type="match status" value="1"/>
</dbReference>
<dbReference type="InterPro" id="IPR029068">
    <property type="entry name" value="Glyas_Bleomycin-R_OHBP_Dase"/>
</dbReference>
<comment type="caution">
    <text evidence="2">The sequence shown here is derived from an EMBL/GenBank/DDBJ whole genome shotgun (WGS) entry which is preliminary data.</text>
</comment>
<organism evidence="2 3">
    <name type="scientific">Listeria fleischmannii 1991</name>
    <dbReference type="NCBI Taxonomy" id="1430899"/>
    <lineage>
        <taxon>Bacteria</taxon>
        <taxon>Bacillati</taxon>
        <taxon>Bacillota</taxon>
        <taxon>Bacilli</taxon>
        <taxon>Bacillales</taxon>
        <taxon>Listeriaceae</taxon>
        <taxon>Listeria</taxon>
    </lineage>
</organism>
<name>A0A0J8GC57_9LIST</name>